<feature type="region of interest" description="Disordered" evidence="1">
    <location>
        <begin position="122"/>
        <end position="142"/>
    </location>
</feature>
<gene>
    <name evidence="2" type="ORF">FNV43_RR17082</name>
</gene>
<name>A0A8K0GZY5_9ROSA</name>
<dbReference type="Proteomes" id="UP000796880">
    <property type="component" value="Unassembled WGS sequence"/>
</dbReference>
<evidence type="ECO:0000313" key="2">
    <source>
        <dbReference type="EMBL" id="KAF3443161.1"/>
    </source>
</evidence>
<proteinExistence type="predicted"/>
<feature type="region of interest" description="Disordered" evidence="1">
    <location>
        <begin position="253"/>
        <end position="278"/>
    </location>
</feature>
<dbReference type="AlphaFoldDB" id="A0A8K0GZY5"/>
<sequence length="278" mass="30914">MLVRLPTGRSLAGTSAIAGPTPAALGYKNWKTPPPLDSGRRNRIFDRRSQPYFLRRCEKPGTECWKHKEGSSPILICRDRTTSSRRVSKLAMDNKATFDETLLGEVPASAGRTARHHRKITFNRPSTGDQTTGNNRGARGRPQLLNLNTEGEDRYLANGEAEWGQTLILLPIESLPSDTRAQLRKSYRASRKVRLPSNQRIATKVCGCIINLELRNNFDNGHPTGCRPEANLRVNPDDPNRPEMVIDGQAIQCDPSTFTPRMKPNDCRSDSGGDPADQ</sequence>
<organism evidence="2 3">
    <name type="scientific">Rhamnella rubrinervis</name>
    <dbReference type="NCBI Taxonomy" id="2594499"/>
    <lineage>
        <taxon>Eukaryota</taxon>
        <taxon>Viridiplantae</taxon>
        <taxon>Streptophyta</taxon>
        <taxon>Embryophyta</taxon>
        <taxon>Tracheophyta</taxon>
        <taxon>Spermatophyta</taxon>
        <taxon>Magnoliopsida</taxon>
        <taxon>eudicotyledons</taxon>
        <taxon>Gunneridae</taxon>
        <taxon>Pentapetalae</taxon>
        <taxon>rosids</taxon>
        <taxon>fabids</taxon>
        <taxon>Rosales</taxon>
        <taxon>Rhamnaceae</taxon>
        <taxon>rhamnoid group</taxon>
        <taxon>Rhamneae</taxon>
        <taxon>Rhamnella</taxon>
    </lineage>
</organism>
<evidence type="ECO:0000256" key="1">
    <source>
        <dbReference type="SAM" id="MobiDB-lite"/>
    </source>
</evidence>
<reference evidence="2" key="1">
    <citation type="submission" date="2020-03" db="EMBL/GenBank/DDBJ databases">
        <title>A high-quality chromosome-level genome assembly of a woody plant with both climbing and erect habits, Rhamnella rubrinervis.</title>
        <authorList>
            <person name="Lu Z."/>
            <person name="Yang Y."/>
            <person name="Zhu X."/>
            <person name="Sun Y."/>
        </authorList>
    </citation>
    <scope>NUCLEOTIDE SEQUENCE</scope>
    <source>
        <strain evidence="2">BYM</strain>
        <tissue evidence="2">Leaf</tissue>
    </source>
</reference>
<feature type="region of interest" description="Disordered" evidence="1">
    <location>
        <begin position="222"/>
        <end position="241"/>
    </location>
</feature>
<feature type="compositionally biased region" description="Polar residues" evidence="1">
    <location>
        <begin position="123"/>
        <end position="135"/>
    </location>
</feature>
<comment type="caution">
    <text evidence="2">The sequence shown here is derived from an EMBL/GenBank/DDBJ whole genome shotgun (WGS) entry which is preliminary data.</text>
</comment>
<accession>A0A8K0GZY5</accession>
<evidence type="ECO:0000313" key="3">
    <source>
        <dbReference type="Proteomes" id="UP000796880"/>
    </source>
</evidence>
<dbReference type="EMBL" id="VOIH02000007">
    <property type="protein sequence ID" value="KAF3443161.1"/>
    <property type="molecule type" value="Genomic_DNA"/>
</dbReference>
<feature type="region of interest" description="Disordered" evidence="1">
    <location>
        <begin position="12"/>
        <end position="42"/>
    </location>
</feature>
<keyword evidence="3" id="KW-1185">Reference proteome</keyword>
<protein>
    <submittedName>
        <fullName evidence="2">Uncharacterized protein</fullName>
    </submittedName>
</protein>